<evidence type="ECO:0000256" key="5">
    <source>
        <dbReference type="ARBA" id="ARBA00022574"/>
    </source>
</evidence>
<dbReference type="Gramene" id="QL07p035246:mrna">
    <property type="protein sequence ID" value="QL07p035246:mrna"/>
    <property type="gene ID" value="QL07p035246"/>
</dbReference>
<evidence type="ECO:0000256" key="2">
    <source>
        <dbReference type="ARBA" id="ARBA00008070"/>
    </source>
</evidence>
<evidence type="ECO:0000256" key="7">
    <source>
        <dbReference type="PROSITE-ProRule" id="PRU00221"/>
    </source>
</evidence>
<dbReference type="OMA" id="MCSDDYG"/>
<dbReference type="GO" id="GO:0045159">
    <property type="term" value="F:myosin II binding"/>
    <property type="evidence" value="ECO:0007669"/>
    <property type="project" value="TreeGrafter"/>
</dbReference>
<dbReference type="GO" id="GO:0005886">
    <property type="term" value="C:plasma membrane"/>
    <property type="evidence" value="ECO:0007669"/>
    <property type="project" value="TreeGrafter"/>
</dbReference>
<evidence type="ECO:0000256" key="6">
    <source>
        <dbReference type="ARBA" id="ARBA00022737"/>
    </source>
</evidence>
<comment type="similarity">
    <text evidence="2">Belongs to the WD repeat L(2)GL family.</text>
</comment>
<feature type="domain" description="V-SNARE coiled-coil homology" evidence="10">
    <location>
        <begin position="1072"/>
        <end position="1137"/>
    </location>
</feature>
<dbReference type="InterPro" id="IPR042855">
    <property type="entry name" value="V_SNARE_CC"/>
</dbReference>
<evidence type="ECO:0000259" key="10">
    <source>
        <dbReference type="PROSITE" id="PS50892"/>
    </source>
</evidence>
<dbReference type="Proteomes" id="UP000594261">
    <property type="component" value="Chromosome 7"/>
</dbReference>
<proteinExistence type="inferred from homology"/>
<dbReference type="InterPro" id="IPR015943">
    <property type="entry name" value="WD40/YVTN_repeat-like_dom_sf"/>
</dbReference>
<dbReference type="GO" id="GO:0005737">
    <property type="term" value="C:cytoplasm"/>
    <property type="evidence" value="ECO:0007669"/>
    <property type="project" value="UniProtKB-SubCell"/>
</dbReference>
<dbReference type="GO" id="GO:0019905">
    <property type="term" value="F:syntaxin binding"/>
    <property type="evidence" value="ECO:0007669"/>
    <property type="project" value="TreeGrafter"/>
</dbReference>
<dbReference type="PROSITE" id="PS50082">
    <property type="entry name" value="WD_REPEATS_2"/>
    <property type="match status" value="1"/>
</dbReference>
<dbReference type="PANTHER" id="PTHR10241">
    <property type="entry name" value="LETHAL 2 GIANT LARVAE PROTEIN"/>
    <property type="match status" value="1"/>
</dbReference>
<evidence type="ECO:0000256" key="4">
    <source>
        <dbReference type="ARBA" id="ARBA00022490"/>
    </source>
</evidence>
<dbReference type="InParanoid" id="A0A7N2R7Y2"/>
<dbReference type="Gene3D" id="2.130.10.10">
    <property type="entry name" value="YVTN repeat-like/Quinoprotein amine dehydrogenase"/>
    <property type="match status" value="3"/>
</dbReference>
<feature type="repeat" description="WD" evidence="7">
    <location>
        <begin position="87"/>
        <end position="118"/>
    </location>
</feature>
<evidence type="ECO:0000256" key="8">
    <source>
        <dbReference type="PROSITE-ProRule" id="PRU00290"/>
    </source>
</evidence>
<dbReference type="EMBL" id="LRBV02000007">
    <property type="status" value="NOT_ANNOTATED_CDS"/>
    <property type="molecule type" value="Genomic_DNA"/>
</dbReference>
<dbReference type="AlphaFoldDB" id="A0A7N2R7Y2"/>
<accession>A0A7N2R7Y2</accession>
<evidence type="ECO:0000313" key="12">
    <source>
        <dbReference type="Proteomes" id="UP000594261"/>
    </source>
</evidence>
<keyword evidence="3" id="KW-0268">Exocytosis</keyword>
<protein>
    <recommendedName>
        <fullName evidence="10">V-SNARE coiled-coil homology domain-containing protein</fullName>
    </recommendedName>
</protein>
<dbReference type="SMART" id="SM00320">
    <property type="entry name" value="WD40"/>
    <property type="match status" value="6"/>
</dbReference>
<dbReference type="PANTHER" id="PTHR10241:SF25">
    <property type="entry name" value="TOMOSYN, ISOFORM C"/>
    <property type="match status" value="1"/>
</dbReference>
<dbReference type="FunCoup" id="A0A7N2R7Y2">
    <property type="interactions" value="1527"/>
</dbReference>
<dbReference type="GO" id="GO:0006887">
    <property type="term" value="P:exocytosis"/>
    <property type="evidence" value="ECO:0007669"/>
    <property type="project" value="UniProtKB-KW"/>
</dbReference>
<keyword evidence="6" id="KW-0677">Repeat</keyword>
<evidence type="ECO:0000313" key="11">
    <source>
        <dbReference type="EnsemblPlants" id="QL07p035246:mrna"/>
    </source>
</evidence>
<reference evidence="11" key="2">
    <citation type="submission" date="2021-01" db="UniProtKB">
        <authorList>
            <consortium name="EnsemblPlants"/>
        </authorList>
    </citation>
    <scope>IDENTIFICATION</scope>
</reference>
<dbReference type="SUPFAM" id="SSF50978">
    <property type="entry name" value="WD40 repeat-like"/>
    <property type="match status" value="2"/>
</dbReference>
<dbReference type="SUPFAM" id="SSF58038">
    <property type="entry name" value="SNARE fusion complex"/>
    <property type="match status" value="1"/>
</dbReference>
<dbReference type="InterPro" id="IPR019775">
    <property type="entry name" value="WD40_repeat_CS"/>
</dbReference>
<dbReference type="CDD" id="cd15873">
    <property type="entry name" value="R-SNARE_STXBP5_6"/>
    <property type="match status" value="1"/>
</dbReference>
<comment type="subcellular location">
    <subcellularLocation>
        <location evidence="1">Cytoplasm</location>
    </subcellularLocation>
</comment>
<feature type="region of interest" description="Disordered" evidence="9">
    <location>
        <begin position="760"/>
        <end position="797"/>
    </location>
</feature>
<feature type="compositionally biased region" description="Polar residues" evidence="9">
    <location>
        <begin position="777"/>
        <end position="797"/>
    </location>
</feature>
<name>A0A7N2R7Y2_QUELO</name>
<dbReference type="Gene3D" id="1.20.5.110">
    <property type="match status" value="1"/>
</dbReference>
<keyword evidence="5 7" id="KW-0853">WD repeat</keyword>
<keyword evidence="8" id="KW-0175">Coiled coil</keyword>
<reference evidence="11 12" key="1">
    <citation type="journal article" date="2016" name="G3 (Bethesda)">
        <title>First Draft Assembly and Annotation of the Genome of a California Endemic Oak Quercus lobata Nee (Fagaceae).</title>
        <authorList>
            <person name="Sork V.L."/>
            <person name="Fitz-Gibbon S.T."/>
            <person name="Puiu D."/>
            <person name="Crepeau M."/>
            <person name="Gugger P.F."/>
            <person name="Sherman R."/>
            <person name="Stevens K."/>
            <person name="Langley C.H."/>
            <person name="Pellegrini M."/>
            <person name="Salzberg S.L."/>
        </authorList>
    </citation>
    <scope>NUCLEOTIDE SEQUENCE [LARGE SCALE GENOMIC DNA]</scope>
    <source>
        <strain evidence="11 12">cv. SW786</strain>
    </source>
</reference>
<evidence type="ECO:0000256" key="9">
    <source>
        <dbReference type="SAM" id="MobiDB-lite"/>
    </source>
</evidence>
<dbReference type="Pfam" id="PF00400">
    <property type="entry name" value="WD40"/>
    <property type="match status" value="1"/>
</dbReference>
<sequence>MLAAKRLIQKAVQHHQRKVQRGDLTTEDLDPRVAVHYGVPSTASVLAFDPIQRLLAIGTLDGRIKVIGGDGIEGLLISPKQLPYKHIEFLQNKAYIVSISNDNDIQVWDLASRSIADSLQWASNITAFSVISGSHFMYVGDEHGLMSVIKFEAEDGKLFQLQYHISAGSISEAAGFPLPNDQPIIGVLPQPCSSGNRQDASNTKAFHFTFLLLILKQERVLLAYQNGLIILWDISEGQILFVGGGKDLQLKDGVVDSSSEVDANLPDATLEHHLEEKEISALCWASSNGSILAVGYIDGDILFWKTSCAASSKSQQASSSNNIIKLQLSSAERRLPVIVLQWSKNQQSRNDCDGQLFIYGGDEIGSEEVLTVVSLEWSTGTLRCVGRAELTLSGSFADMILLPNAGVMGGNQKADLFVLTNPGQLHFYDDASLSALISQRERRPSISAMEFPAVVPSSNPSMTVAKLSKIPTGGDSSKALLEVASVMKLASTVTAVSAAKWPLTGGLPSELSITKNDGVGRIYLGGYSDGSIRIWDATYPVLSLICLLEGEVQGVNVAGSSAPVTKLDFCSISLRLAVGNGCGLVRLYDLKGCSDGTHFHFVTETKNEVYILPQGKGPQCRAVFCLLNSPIQALQFANCGAKLAVGFESGRVAVLNTSSSSVLFWIDGVSCSSFPIISITWKELTYTHSLVKSPKHSETKVPAYSAEEVIFVLTKDAKINLFEGGTGKIISTQPWHLKKPSVAISMYVIAVSISVSESSSEMQLESHEDSATKNEPMPNSTTVSINSHEGEQQPSSETACSEERLLDSILLLCCEDSLHLYSTKSVIQGNNKSIRKVKHAKPCCWTATLKKDEKVCGLVLLFQTGVIEIRSLPDLELVKESSLMSILRWNFKANMDKTMSSSDNGQIALASGCELAFISLLAGENDFRIPETLPCLHDEVLAAAADAALSFSLNPKNKQGTEPGILGGIIKGFKGRKVPHTEDFIPNPKVNFSHLEGIFLKSPFSDSSPAVTDNQEAEELNIDDIEIDEPLPAASSSSHDFQNIKTEKGTERERLFQGGTDDTKPRLRTPEEIMATYRKAGDASSVAAHARDKLAQRQEKLEKISRRTEELQSGAEDFASLANELVKTLEARKKWWHI</sequence>
<evidence type="ECO:0000256" key="1">
    <source>
        <dbReference type="ARBA" id="ARBA00004496"/>
    </source>
</evidence>
<keyword evidence="12" id="KW-1185">Reference proteome</keyword>
<dbReference type="GO" id="GO:0006893">
    <property type="term" value="P:Golgi to plasma membrane transport"/>
    <property type="evidence" value="ECO:0007669"/>
    <property type="project" value="TreeGrafter"/>
</dbReference>
<dbReference type="InterPro" id="IPR036322">
    <property type="entry name" value="WD40_repeat_dom_sf"/>
</dbReference>
<evidence type="ECO:0000256" key="3">
    <source>
        <dbReference type="ARBA" id="ARBA00022483"/>
    </source>
</evidence>
<organism evidence="11 12">
    <name type="scientific">Quercus lobata</name>
    <name type="common">Valley oak</name>
    <dbReference type="NCBI Taxonomy" id="97700"/>
    <lineage>
        <taxon>Eukaryota</taxon>
        <taxon>Viridiplantae</taxon>
        <taxon>Streptophyta</taxon>
        <taxon>Embryophyta</taxon>
        <taxon>Tracheophyta</taxon>
        <taxon>Spermatophyta</taxon>
        <taxon>Magnoliopsida</taxon>
        <taxon>eudicotyledons</taxon>
        <taxon>Gunneridae</taxon>
        <taxon>Pentapetalae</taxon>
        <taxon>rosids</taxon>
        <taxon>fabids</taxon>
        <taxon>Fagales</taxon>
        <taxon>Fagaceae</taxon>
        <taxon>Quercus</taxon>
    </lineage>
</organism>
<dbReference type="EnsemblPlants" id="QL07p035246:mrna">
    <property type="protein sequence ID" value="QL07p035246:mrna"/>
    <property type="gene ID" value="QL07p035246"/>
</dbReference>
<dbReference type="InterPro" id="IPR001680">
    <property type="entry name" value="WD40_rpt"/>
</dbReference>
<dbReference type="GO" id="GO:0005096">
    <property type="term" value="F:GTPase activator activity"/>
    <property type="evidence" value="ECO:0007669"/>
    <property type="project" value="TreeGrafter"/>
</dbReference>
<dbReference type="PROSITE" id="PS00678">
    <property type="entry name" value="WD_REPEATS_1"/>
    <property type="match status" value="1"/>
</dbReference>
<dbReference type="PROSITE" id="PS50892">
    <property type="entry name" value="V_SNARE"/>
    <property type="match status" value="1"/>
</dbReference>
<keyword evidence="4" id="KW-0963">Cytoplasm</keyword>